<accession>A0A918WHV3</accession>
<feature type="binding site" evidence="8">
    <location>
        <position position="265"/>
    </location>
    <ligand>
        <name>Mn(2+)</name>
        <dbReference type="ChEBI" id="CHEBI:29035"/>
        <label>2</label>
    </ligand>
</feature>
<feature type="binding site" evidence="8">
    <location>
        <position position="349"/>
    </location>
    <ligand>
        <name>Mn(2+)</name>
        <dbReference type="ChEBI" id="CHEBI:29035"/>
        <label>1</label>
    </ligand>
</feature>
<feature type="binding site" evidence="8">
    <location>
        <position position="347"/>
    </location>
    <ligand>
        <name>Mn(2+)</name>
        <dbReference type="ChEBI" id="CHEBI:29035"/>
        <label>1</label>
    </ligand>
</feature>
<dbReference type="PROSITE" id="PS00631">
    <property type="entry name" value="CYTOSOL_AP"/>
    <property type="match status" value="1"/>
</dbReference>
<comment type="cofactor">
    <cofactor evidence="8">
        <name>Mn(2+)</name>
        <dbReference type="ChEBI" id="CHEBI:29035"/>
    </cofactor>
    <text evidence="8">Binds 2 manganese ions per subunit.</text>
</comment>
<comment type="function">
    <text evidence="8">Presumably involved in the processing and regular turnover of intracellular proteins. Catalyzes the removal of unsubstituted N-terminal amino acids from various peptides.</text>
</comment>
<feature type="binding site" evidence="8">
    <location>
        <position position="270"/>
    </location>
    <ligand>
        <name>Mn(2+)</name>
        <dbReference type="ChEBI" id="CHEBI:29035"/>
        <label>1</label>
    </ligand>
</feature>
<evidence type="ECO:0000256" key="7">
    <source>
        <dbReference type="ARBA" id="ARBA00023211"/>
    </source>
</evidence>
<dbReference type="HAMAP" id="MF_00181">
    <property type="entry name" value="Cytosol_peptidase_M17"/>
    <property type="match status" value="1"/>
</dbReference>
<dbReference type="Gene3D" id="3.40.630.10">
    <property type="entry name" value="Zn peptidases"/>
    <property type="match status" value="1"/>
</dbReference>
<comment type="caution">
    <text evidence="10">The sequence shown here is derived from an EMBL/GenBank/DDBJ whole genome shotgun (WGS) entry which is preliminary data.</text>
</comment>
<dbReference type="Pfam" id="PF02789">
    <property type="entry name" value="Peptidase_M17_N"/>
    <property type="match status" value="1"/>
</dbReference>
<evidence type="ECO:0000313" key="11">
    <source>
        <dbReference type="Proteomes" id="UP000644507"/>
    </source>
</evidence>
<dbReference type="EC" id="3.4.11.1" evidence="8"/>
<feature type="active site" evidence="8">
    <location>
        <position position="277"/>
    </location>
</feature>
<name>A0A918WHV3_9BACT</name>
<dbReference type="AlphaFoldDB" id="A0A918WHV3"/>
<dbReference type="GO" id="GO:0030145">
    <property type="term" value="F:manganese ion binding"/>
    <property type="evidence" value="ECO:0007669"/>
    <property type="project" value="UniProtKB-UniRule"/>
</dbReference>
<proteinExistence type="inferred from homology"/>
<dbReference type="InterPro" id="IPR011356">
    <property type="entry name" value="Leucine_aapep/pepB"/>
</dbReference>
<keyword evidence="7 8" id="KW-0464">Manganese</keyword>
<dbReference type="GO" id="GO:0005737">
    <property type="term" value="C:cytoplasm"/>
    <property type="evidence" value="ECO:0007669"/>
    <property type="project" value="UniProtKB-SubCell"/>
</dbReference>
<dbReference type="InterPro" id="IPR008283">
    <property type="entry name" value="Peptidase_M17_N"/>
</dbReference>
<dbReference type="Gene3D" id="3.40.220.10">
    <property type="entry name" value="Leucine Aminopeptidase, subunit E, domain 1"/>
    <property type="match status" value="1"/>
</dbReference>
<keyword evidence="8" id="KW-0479">Metal-binding</keyword>
<evidence type="ECO:0000256" key="1">
    <source>
        <dbReference type="ARBA" id="ARBA00000135"/>
    </source>
</evidence>
<evidence type="ECO:0000256" key="5">
    <source>
        <dbReference type="ARBA" id="ARBA00022670"/>
    </source>
</evidence>
<dbReference type="GO" id="GO:0006508">
    <property type="term" value="P:proteolysis"/>
    <property type="evidence" value="ECO:0007669"/>
    <property type="project" value="UniProtKB-KW"/>
</dbReference>
<feature type="active site" evidence="8">
    <location>
        <position position="351"/>
    </location>
</feature>
<dbReference type="InterPro" id="IPR023042">
    <property type="entry name" value="Peptidase_M17_leu_NH2_pept"/>
</dbReference>
<dbReference type="EC" id="3.4.11.10" evidence="8"/>
<comment type="subcellular location">
    <subcellularLocation>
        <location evidence="8">Cytoplasm</location>
    </subcellularLocation>
</comment>
<protein>
    <recommendedName>
        <fullName evidence="8">Probable cytosol aminopeptidase</fullName>
        <ecNumber evidence="8">3.4.11.1</ecNumber>
    </recommendedName>
    <alternativeName>
        <fullName evidence="8">Leucine aminopeptidase</fullName>
        <shortName evidence="8">LAP</shortName>
        <ecNumber evidence="8">3.4.11.10</ecNumber>
    </alternativeName>
    <alternativeName>
        <fullName evidence="8">Leucyl aminopeptidase</fullName>
    </alternativeName>
</protein>
<evidence type="ECO:0000259" key="9">
    <source>
        <dbReference type="PROSITE" id="PS00631"/>
    </source>
</evidence>
<dbReference type="Pfam" id="PF00883">
    <property type="entry name" value="Peptidase_M17"/>
    <property type="match status" value="1"/>
</dbReference>
<dbReference type="InterPro" id="IPR000819">
    <property type="entry name" value="Peptidase_M17_C"/>
</dbReference>
<evidence type="ECO:0000256" key="6">
    <source>
        <dbReference type="ARBA" id="ARBA00022801"/>
    </source>
</evidence>
<evidence type="ECO:0000256" key="3">
    <source>
        <dbReference type="ARBA" id="ARBA00009528"/>
    </source>
</evidence>
<dbReference type="SUPFAM" id="SSF53187">
    <property type="entry name" value="Zn-dependent exopeptidases"/>
    <property type="match status" value="1"/>
</dbReference>
<keyword evidence="6 8" id="KW-0378">Hydrolase</keyword>
<dbReference type="PRINTS" id="PR00481">
    <property type="entry name" value="LAMNOPPTDASE"/>
</dbReference>
<comment type="catalytic activity">
    <reaction evidence="2 8">
        <text>Release of an N-terminal amino acid, preferentially leucine, but not glutamic or aspartic acids.</text>
        <dbReference type="EC" id="3.4.11.10"/>
    </reaction>
</comment>
<feature type="binding site" evidence="8">
    <location>
        <position position="288"/>
    </location>
    <ligand>
        <name>Mn(2+)</name>
        <dbReference type="ChEBI" id="CHEBI:29035"/>
        <label>2</label>
    </ligand>
</feature>
<dbReference type="PANTHER" id="PTHR11963">
    <property type="entry name" value="LEUCINE AMINOPEPTIDASE-RELATED"/>
    <property type="match status" value="1"/>
</dbReference>
<dbReference type="SUPFAM" id="SSF52949">
    <property type="entry name" value="Macro domain-like"/>
    <property type="match status" value="1"/>
</dbReference>
<dbReference type="NCBIfam" id="NF002075">
    <property type="entry name" value="PRK00913.2-2"/>
    <property type="match status" value="1"/>
</dbReference>
<evidence type="ECO:0000256" key="4">
    <source>
        <dbReference type="ARBA" id="ARBA00022438"/>
    </source>
</evidence>
<dbReference type="Proteomes" id="UP000644507">
    <property type="component" value="Unassembled WGS sequence"/>
</dbReference>
<dbReference type="PANTHER" id="PTHR11963:SF23">
    <property type="entry name" value="CYTOSOL AMINOPEPTIDASE"/>
    <property type="match status" value="1"/>
</dbReference>
<dbReference type="EMBL" id="BMXI01000003">
    <property type="protein sequence ID" value="GHC45273.1"/>
    <property type="molecule type" value="Genomic_DNA"/>
</dbReference>
<keyword evidence="11" id="KW-1185">Reference proteome</keyword>
<evidence type="ECO:0000313" key="10">
    <source>
        <dbReference type="EMBL" id="GHC45273.1"/>
    </source>
</evidence>
<feature type="domain" description="Cytosol aminopeptidase" evidence="9">
    <location>
        <begin position="345"/>
        <end position="352"/>
    </location>
</feature>
<keyword evidence="4 8" id="KW-0031">Aminopeptidase</keyword>
<gene>
    <name evidence="8 10" type="primary">pepA</name>
    <name evidence="10" type="ORF">GCM10007100_08180</name>
</gene>
<reference evidence="10" key="1">
    <citation type="journal article" date="2014" name="Int. J. Syst. Evol. Microbiol.">
        <title>Complete genome sequence of Corynebacterium casei LMG S-19264T (=DSM 44701T), isolated from a smear-ripened cheese.</title>
        <authorList>
            <consortium name="US DOE Joint Genome Institute (JGI-PGF)"/>
            <person name="Walter F."/>
            <person name="Albersmeier A."/>
            <person name="Kalinowski J."/>
            <person name="Ruckert C."/>
        </authorList>
    </citation>
    <scope>NUCLEOTIDE SEQUENCE</scope>
    <source>
        <strain evidence="10">KCTC 12988</strain>
    </source>
</reference>
<comment type="similarity">
    <text evidence="3 8">Belongs to the peptidase M17 family.</text>
</comment>
<dbReference type="CDD" id="cd00433">
    <property type="entry name" value="Peptidase_M17"/>
    <property type="match status" value="1"/>
</dbReference>
<dbReference type="NCBIfam" id="NF002074">
    <property type="entry name" value="PRK00913.1-4"/>
    <property type="match status" value="1"/>
</dbReference>
<dbReference type="InterPro" id="IPR043472">
    <property type="entry name" value="Macro_dom-like"/>
</dbReference>
<keyword evidence="5 8" id="KW-0645">Protease</keyword>
<evidence type="ECO:0000256" key="2">
    <source>
        <dbReference type="ARBA" id="ARBA00000967"/>
    </source>
</evidence>
<organism evidence="10 11">
    <name type="scientific">Roseibacillus persicicus</name>
    <dbReference type="NCBI Taxonomy" id="454148"/>
    <lineage>
        <taxon>Bacteria</taxon>
        <taxon>Pseudomonadati</taxon>
        <taxon>Verrucomicrobiota</taxon>
        <taxon>Verrucomicrobiia</taxon>
        <taxon>Verrucomicrobiales</taxon>
        <taxon>Verrucomicrobiaceae</taxon>
        <taxon>Roseibacillus</taxon>
    </lineage>
</organism>
<feature type="binding site" evidence="8">
    <location>
        <position position="349"/>
    </location>
    <ligand>
        <name>Mn(2+)</name>
        <dbReference type="ChEBI" id="CHEBI:29035"/>
        <label>2</label>
    </ligand>
</feature>
<feature type="binding site" evidence="8">
    <location>
        <position position="270"/>
    </location>
    <ligand>
        <name>Mn(2+)</name>
        <dbReference type="ChEBI" id="CHEBI:29035"/>
        <label>2</label>
    </ligand>
</feature>
<reference evidence="10" key="2">
    <citation type="submission" date="2020-09" db="EMBL/GenBank/DDBJ databases">
        <authorList>
            <person name="Sun Q."/>
            <person name="Kim S."/>
        </authorList>
    </citation>
    <scope>NUCLEOTIDE SEQUENCE</scope>
    <source>
        <strain evidence="10">KCTC 12988</strain>
    </source>
</reference>
<comment type="catalytic activity">
    <reaction evidence="1 8">
        <text>Release of an N-terminal amino acid, Xaa-|-Yaa-, in which Xaa is preferably Leu, but may be other amino acids including Pro although not Arg or Lys, and Yaa may be Pro. Amino acid amides and methyl esters are also readily hydrolyzed, but rates on arylamides are exceedingly low.</text>
        <dbReference type="EC" id="3.4.11.1"/>
    </reaction>
</comment>
<evidence type="ECO:0000256" key="8">
    <source>
        <dbReference type="HAMAP-Rule" id="MF_00181"/>
    </source>
</evidence>
<keyword evidence="8" id="KW-0963">Cytoplasm</keyword>
<dbReference type="NCBIfam" id="NF002077">
    <property type="entry name" value="PRK00913.2-4"/>
    <property type="match status" value="1"/>
</dbReference>
<sequence>MPVLRKYALIPPMKVSFVSAQTSPSGLTVLPVFDKKKFAGNFPEKTRKEIAATLTASKLDYKPSSYLVLHGLPDRKNSPLVLWYVGSKKDFNPETFSAEVMATFRTQAEKTLTFQLDGLDLSPEACASAAVGAQLAGYRFDKHRFKPAPHTATTITHLRIAGDNRSATRSAYQRFAGPVCEGQLLARDLVNEPANVLFPKAYAKRIKALKEVGLEVEVLGEKEMKALKMNALLGVGQGSPRESQLVIMKWMGGKKSEAPLCLVGKGITFDTGGISLKPVSGMWDMKGDMGGSAAVVGTMQALAQRGAKANVIGLVALAENMPDGRAQNPGDVITSMSGQTIELQSTDAEGRLVLADALWYAKERFQPRAMVDLATLTGAVLVALGHEHAGLFTNSDQLADEFMQSGLTADEKTWRLPLGPAYDKLLNSETADMKNSCGREAGSITAAQFLQRFVDETPWVHLDIAGTSSKNSRSDPREPSFAIGFGVRLLNQWIADHYEG</sequence>
<dbReference type="GO" id="GO:0070006">
    <property type="term" value="F:metalloaminopeptidase activity"/>
    <property type="evidence" value="ECO:0007669"/>
    <property type="project" value="InterPro"/>
</dbReference>